<keyword evidence="9" id="KW-0547">Nucleotide-binding</keyword>
<proteinExistence type="predicted"/>
<sequence>MKAQLKSLLPRSFFGRAVLILVVPVIVIQIVLSIVFVQRHYERVTQQMTGTVLQAVEVLIDEVNAAHDPDRSLARQPELASALGLQVQILDALPTIPESHAAWYDLAGREILSVLQARVPGYLGAVLCSEPMDSAVLWVAVGKGTLQVTIPRDHLAPTNPHQLLVIVFLASVVLVLMALQYLRLQIRPIRRLGTAAEAYGRGQSVPFRPSGAREIRAAGLAFLDMRNRIERQNSQRKLMLSGLGHDMRTPLTRMRLMVSMAGPTADSAALEAEIADLEHLLNSFLDYSRGDSHVPEGLFDPPTIVADLVARYRAAGQQVALTIAPNTPHAMHLQEGQLERALDNILSNALDYGKQARVQVFTDADALVITIEDDGPGIAPADRARAREPFVRLDSARNQDVGAHVGLGLAIADDVMRAHGGRLELADSPALGGLLVRLKLPLNRAP</sequence>
<comment type="catalytic activity">
    <reaction evidence="1">
        <text>ATP + protein L-histidine = ADP + protein N-phospho-L-histidine.</text>
        <dbReference type="EC" id="2.7.13.3"/>
    </reaction>
</comment>
<dbReference type="AlphaFoldDB" id="A0A0P7WYZ7"/>
<dbReference type="CDD" id="cd00082">
    <property type="entry name" value="HisKA"/>
    <property type="match status" value="1"/>
</dbReference>
<evidence type="ECO:0000256" key="2">
    <source>
        <dbReference type="ARBA" id="ARBA00004429"/>
    </source>
</evidence>
<dbReference type="Proteomes" id="UP000182045">
    <property type="component" value="Unassembled WGS sequence"/>
</dbReference>
<dbReference type="STRING" id="1666912.Ga0058931_0832"/>
<name>A0A0P7WYZ7_9RHOB</name>
<keyword evidence="14 15" id="KW-0472">Membrane</keyword>
<keyword evidence="13" id="KW-0902">Two-component regulatory system</keyword>
<dbReference type="InterPro" id="IPR003594">
    <property type="entry name" value="HATPase_dom"/>
</dbReference>
<evidence type="ECO:0000256" key="15">
    <source>
        <dbReference type="SAM" id="Phobius"/>
    </source>
</evidence>
<dbReference type="InterPro" id="IPR003661">
    <property type="entry name" value="HisK_dim/P_dom"/>
</dbReference>
<dbReference type="Gene3D" id="3.30.565.10">
    <property type="entry name" value="Histidine kinase-like ATPase, C-terminal domain"/>
    <property type="match status" value="1"/>
</dbReference>
<dbReference type="PROSITE" id="PS50885">
    <property type="entry name" value="HAMP"/>
    <property type="match status" value="1"/>
</dbReference>
<dbReference type="InterPro" id="IPR036097">
    <property type="entry name" value="HisK_dim/P_sf"/>
</dbReference>
<evidence type="ECO:0000256" key="7">
    <source>
        <dbReference type="ARBA" id="ARBA00022679"/>
    </source>
</evidence>
<feature type="domain" description="Histidine kinase" evidence="16">
    <location>
        <begin position="242"/>
        <end position="444"/>
    </location>
</feature>
<dbReference type="InterPro" id="IPR005467">
    <property type="entry name" value="His_kinase_dom"/>
</dbReference>
<dbReference type="EC" id="2.7.13.3" evidence="3"/>
<keyword evidence="21" id="KW-1185">Reference proteome</keyword>
<dbReference type="PROSITE" id="PS50109">
    <property type="entry name" value="HIS_KIN"/>
    <property type="match status" value="1"/>
</dbReference>
<dbReference type="PRINTS" id="PR00344">
    <property type="entry name" value="BCTRLSENSOR"/>
</dbReference>
<keyword evidence="7" id="KW-0808">Transferase</keyword>
<dbReference type="SMART" id="SM00387">
    <property type="entry name" value="HATPase_c"/>
    <property type="match status" value="1"/>
</dbReference>
<evidence type="ECO:0000259" key="17">
    <source>
        <dbReference type="PROSITE" id="PS50885"/>
    </source>
</evidence>
<evidence type="ECO:0000256" key="11">
    <source>
        <dbReference type="ARBA" id="ARBA00022840"/>
    </source>
</evidence>
<evidence type="ECO:0000256" key="8">
    <source>
        <dbReference type="ARBA" id="ARBA00022692"/>
    </source>
</evidence>
<gene>
    <name evidence="19" type="primary">envZ</name>
    <name evidence="18" type="ORF">Ga0058931_0832</name>
    <name evidence="19" type="ORF">HLUCCA05_10430</name>
</gene>
<evidence type="ECO:0000259" key="16">
    <source>
        <dbReference type="PROSITE" id="PS50109"/>
    </source>
</evidence>
<evidence type="ECO:0000256" key="13">
    <source>
        <dbReference type="ARBA" id="ARBA00023012"/>
    </source>
</evidence>
<reference evidence="19 20" key="1">
    <citation type="submission" date="2015-09" db="EMBL/GenBank/DDBJ databases">
        <title>Identification and resolution of microdiversity through metagenomic sequencing of parallel consortia.</title>
        <authorList>
            <person name="Nelson W.C."/>
            <person name="Romine M.F."/>
            <person name="Lindemann S.R."/>
        </authorList>
    </citation>
    <scope>NUCLEOTIDE SEQUENCE [LARGE SCALE GENOMIC DNA]</scope>
    <source>
        <strain evidence="19">HL-91</strain>
    </source>
</reference>
<organism evidence="19 20">
    <name type="scientific">Roseibaca calidilacus</name>
    <dbReference type="NCBI Taxonomy" id="1666912"/>
    <lineage>
        <taxon>Bacteria</taxon>
        <taxon>Pseudomonadati</taxon>
        <taxon>Pseudomonadota</taxon>
        <taxon>Alphaproteobacteria</taxon>
        <taxon>Rhodobacterales</taxon>
        <taxon>Paracoccaceae</taxon>
        <taxon>Roseinatronobacter</taxon>
    </lineage>
</organism>
<evidence type="ECO:0000256" key="6">
    <source>
        <dbReference type="ARBA" id="ARBA00022553"/>
    </source>
</evidence>
<keyword evidence="8 15" id="KW-0812">Transmembrane</keyword>
<dbReference type="SUPFAM" id="SSF47384">
    <property type="entry name" value="Homodimeric domain of signal transducing histidine kinase"/>
    <property type="match status" value="1"/>
</dbReference>
<dbReference type="Gene3D" id="1.10.287.130">
    <property type="match status" value="1"/>
</dbReference>
<dbReference type="PATRIC" id="fig|1666912.4.peg.2268"/>
<comment type="subcellular location">
    <subcellularLocation>
        <location evidence="2">Cell inner membrane</location>
        <topology evidence="2">Multi-pass membrane protein</topology>
    </subcellularLocation>
</comment>
<dbReference type="GO" id="GO:0000155">
    <property type="term" value="F:phosphorelay sensor kinase activity"/>
    <property type="evidence" value="ECO:0007669"/>
    <property type="project" value="InterPro"/>
</dbReference>
<dbReference type="PANTHER" id="PTHR44936:SF5">
    <property type="entry name" value="SENSOR HISTIDINE KINASE ENVZ"/>
    <property type="match status" value="1"/>
</dbReference>
<feature type="transmembrane region" description="Helical" evidence="15">
    <location>
        <begin position="161"/>
        <end position="182"/>
    </location>
</feature>
<dbReference type="EMBL" id="FBYC01000004">
    <property type="protein sequence ID" value="CUX80126.1"/>
    <property type="molecule type" value="Genomic_DNA"/>
</dbReference>
<keyword evidence="12 15" id="KW-1133">Transmembrane helix</keyword>
<evidence type="ECO:0000313" key="20">
    <source>
        <dbReference type="Proteomes" id="UP000050413"/>
    </source>
</evidence>
<dbReference type="InterPro" id="IPR003660">
    <property type="entry name" value="HAMP_dom"/>
</dbReference>
<feature type="transmembrane region" description="Helical" evidence="15">
    <location>
        <begin position="13"/>
        <end position="37"/>
    </location>
</feature>
<keyword evidence="11" id="KW-0067">ATP-binding</keyword>
<evidence type="ECO:0000313" key="21">
    <source>
        <dbReference type="Proteomes" id="UP000182045"/>
    </source>
</evidence>
<dbReference type="Proteomes" id="UP000050413">
    <property type="component" value="Unassembled WGS sequence"/>
</dbReference>
<evidence type="ECO:0000256" key="5">
    <source>
        <dbReference type="ARBA" id="ARBA00022519"/>
    </source>
</evidence>
<keyword evidence="4" id="KW-1003">Cell membrane</keyword>
<evidence type="ECO:0000256" key="1">
    <source>
        <dbReference type="ARBA" id="ARBA00000085"/>
    </source>
</evidence>
<reference evidence="18 21" key="2">
    <citation type="submission" date="2016-01" db="EMBL/GenBank/DDBJ databases">
        <authorList>
            <person name="Varghese N."/>
        </authorList>
    </citation>
    <scope>NUCLEOTIDE SEQUENCE [LARGE SCALE GENOMIC DNA]</scope>
    <source>
        <strain evidence="18 21">HL-91</strain>
    </source>
</reference>
<dbReference type="Pfam" id="PF00512">
    <property type="entry name" value="HisKA"/>
    <property type="match status" value="1"/>
</dbReference>
<evidence type="ECO:0000256" key="9">
    <source>
        <dbReference type="ARBA" id="ARBA00022741"/>
    </source>
</evidence>
<evidence type="ECO:0000313" key="19">
    <source>
        <dbReference type="EMBL" id="KPP92802.1"/>
    </source>
</evidence>
<evidence type="ECO:0000256" key="10">
    <source>
        <dbReference type="ARBA" id="ARBA00022777"/>
    </source>
</evidence>
<dbReference type="GO" id="GO:0005524">
    <property type="term" value="F:ATP binding"/>
    <property type="evidence" value="ECO:0007669"/>
    <property type="project" value="UniProtKB-KW"/>
</dbReference>
<comment type="caution">
    <text evidence="19">The sequence shown here is derived from an EMBL/GenBank/DDBJ whole genome shotgun (WGS) entry which is preliminary data.</text>
</comment>
<dbReference type="SUPFAM" id="SSF55874">
    <property type="entry name" value="ATPase domain of HSP90 chaperone/DNA topoisomerase II/histidine kinase"/>
    <property type="match status" value="1"/>
</dbReference>
<dbReference type="InterPro" id="IPR004358">
    <property type="entry name" value="Sig_transdc_His_kin-like_C"/>
</dbReference>
<feature type="domain" description="HAMP" evidence="17">
    <location>
        <begin position="183"/>
        <end position="234"/>
    </location>
</feature>
<evidence type="ECO:0000256" key="3">
    <source>
        <dbReference type="ARBA" id="ARBA00012438"/>
    </source>
</evidence>
<dbReference type="SMART" id="SM00388">
    <property type="entry name" value="HisKA"/>
    <property type="match status" value="1"/>
</dbReference>
<evidence type="ECO:0000256" key="4">
    <source>
        <dbReference type="ARBA" id="ARBA00022475"/>
    </source>
</evidence>
<evidence type="ECO:0000313" key="18">
    <source>
        <dbReference type="EMBL" id="CUX80126.1"/>
    </source>
</evidence>
<accession>A0A0P7WYZ7</accession>
<dbReference type="InterPro" id="IPR050980">
    <property type="entry name" value="2C_sensor_his_kinase"/>
</dbReference>
<keyword evidence="10 19" id="KW-0418">Kinase</keyword>
<dbReference type="EMBL" id="LJSG01000011">
    <property type="protein sequence ID" value="KPP92802.1"/>
    <property type="molecule type" value="Genomic_DNA"/>
</dbReference>
<dbReference type="PANTHER" id="PTHR44936">
    <property type="entry name" value="SENSOR PROTEIN CREC"/>
    <property type="match status" value="1"/>
</dbReference>
<dbReference type="InterPro" id="IPR036890">
    <property type="entry name" value="HATPase_C_sf"/>
</dbReference>
<evidence type="ECO:0000256" key="14">
    <source>
        <dbReference type="ARBA" id="ARBA00023136"/>
    </source>
</evidence>
<keyword evidence="6" id="KW-0597">Phosphoprotein</keyword>
<evidence type="ECO:0000256" key="12">
    <source>
        <dbReference type="ARBA" id="ARBA00022989"/>
    </source>
</evidence>
<protein>
    <recommendedName>
        <fullName evidence="3">histidine kinase</fullName>
        <ecNumber evidence="3">2.7.13.3</ecNumber>
    </recommendedName>
</protein>
<dbReference type="RefSeq" id="WP_072247427.1">
    <property type="nucleotide sequence ID" value="NZ_FBYC01000004.1"/>
</dbReference>
<keyword evidence="5" id="KW-0997">Cell inner membrane</keyword>
<dbReference type="Pfam" id="PF02518">
    <property type="entry name" value="HATPase_c"/>
    <property type="match status" value="1"/>
</dbReference>
<dbReference type="GO" id="GO:0005886">
    <property type="term" value="C:plasma membrane"/>
    <property type="evidence" value="ECO:0007669"/>
    <property type="project" value="UniProtKB-SubCell"/>
</dbReference>